<reference evidence="3" key="1">
    <citation type="journal article" date="2019" name="Int. J. Syst. Evol. Microbiol.">
        <title>The Global Catalogue of Microorganisms (GCM) 10K type strain sequencing project: providing services to taxonomists for standard genome sequencing and annotation.</title>
        <authorList>
            <consortium name="The Broad Institute Genomics Platform"/>
            <consortium name="The Broad Institute Genome Sequencing Center for Infectious Disease"/>
            <person name="Wu L."/>
            <person name="Ma J."/>
        </authorList>
    </citation>
    <scope>NUCLEOTIDE SEQUENCE [LARGE SCALE GENOMIC DNA]</scope>
    <source>
        <strain evidence="3">CECT 8551</strain>
    </source>
</reference>
<feature type="transmembrane region" description="Helical" evidence="1">
    <location>
        <begin position="286"/>
        <end position="305"/>
    </location>
</feature>
<gene>
    <name evidence="2" type="ORF">ACFOUP_05375</name>
</gene>
<keyword evidence="3" id="KW-1185">Reference proteome</keyword>
<proteinExistence type="predicted"/>
<dbReference type="Proteomes" id="UP001595766">
    <property type="component" value="Unassembled WGS sequence"/>
</dbReference>
<feature type="transmembrane region" description="Helical" evidence="1">
    <location>
        <begin position="77"/>
        <end position="98"/>
    </location>
</feature>
<keyword evidence="1" id="KW-0472">Membrane</keyword>
<feature type="transmembrane region" description="Helical" evidence="1">
    <location>
        <begin position="216"/>
        <end position="241"/>
    </location>
</feature>
<keyword evidence="1" id="KW-1133">Transmembrane helix</keyword>
<dbReference type="RefSeq" id="WP_241296009.1">
    <property type="nucleotide sequence ID" value="NZ_JAKZGR010000011.1"/>
</dbReference>
<feature type="transmembrane region" description="Helical" evidence="1">
    <location>
        <begin position="7"/>
        <end position="26"/>
    </location>
</feature>
<keyword evidence="1" id="KW-0812">Transmembrane</keyword>
<accession>A0ABV8EIS9</accession>
<protein>
    <recommendedName>
        <fullName evidence="4">Glycosyltransferase RgtA/B/C/D-like domain-containing protein</fullName>
    </recommendedName>
</protein>
<evidence type="ECO:0000313" key="2">
    <source>
        <dbReference type="EMBL" id="MFC3975795.1"/>
    </source>
</evidence>
<organism evidence="2 3">
    <name type="scientific">Belliella kenyensis</name>
    <dbReference type="NCBI Taxonomy" id="1472724"/>
    <lineage>
        <taxon>Bacteria</taxon>
        <taxon>Pseudomonadati</taxon>
        <taxon>Bacteroidota</taxon>
        <taxon>Cytophagia</taxon>
        <taxon>Cytophagales</taxon>
        <taxon>Cyclobacteriaceae</taxon>
        <taxon>Belliella</taxon>
    </lineage>
</organism>
<dbReference type="EMBL" id="JBHSAV010000016">
    <property type="protein sequence ID" value="MFC3975795.1"/>
    <property type="molecule type" value="Genomic_DNA"/>
</dbReference>
<feature type="transmembrane region" description="Helical" evidence="1">
    <location>
        <begin position="153"/>
        <end position="186"/>
    </location>
</feature>
<evidence type="ECO:0000256" key="1">
    <source>
        <dbReference type="SAM" id="Phobius"/>
    </source>
</evidence>
<evidence type="ECO:0008006" key="4">
    <source>
        <dbReference type="Google" id="ProtNLM"/>
    </source>
</evidence>
<feature type="transmembrane region" description="Helical" evidence="1">
    <location>
        <begin position="110"/>
        <end position="141"/>
    </location>
</feature>
<name>A0ABV8EIS9_9BACT</name>
<feature type="transmembrane region" description="Helical" evidence="1">
    <location>
        <begin position="365"/>
        <end position="383"/>
    </location>
</feature>
<comment type="caution">
    <text evidence="2">The sequence shown here is derived from an EMBL/GenBank/DDBJ whole genome shotgun (WGS) entry which is preliminary data.</text>
</comment>
<sequence>MKSKKLLYFFSWLALSSGYLVLSYWLQQRGFFNLESYFIDYKKLVTSLYEESILRSVYFTDPFLLYLGSSLFGFPKVMGSTYFFNALVIGGLSNHLLYKTINSPKIPNFLVVYIFFSPIIIYAGISGGSLALYLLFYYLFFTLVLKYTETYSVFHLTLLSILIGVFILLNLEVLKLLLLLIPIFFFSSFHKAKGISGSFYNRASLILSNDSQRRKFFSSFFSSIFVVSFIPLMGLATFLILNKIFAGNTFYFLESYGNNWNSYSPNFVFIKDVEAYSPFIASNTPFYLISFFSVSVLTIFQIFNYGGAKAKSILMLLSILFLLSEIQEFKIEKLNIQYLSMLTGAGLASALFFRKDSLKLNRFNYILVSLFAMLGMYFQWQYFNISIQENENLYAKSLVEAVESKRVNSIQNFEQTFKKLSPGRILIDDAIFYPELTTLSKEFIWEGHFSSSYQQALQIPELYADYVVMTKSNHPLFLDDVVATAFKRLEMLQVQSDLNLLFEDDFLEIYQINPNSIVNK</sequence>
<evidence type="ECO:0000313" key="3">
    <source>
        <dbReference type="Proteomes" id="UP001595766"/>
    </source>
</evidence>